<evidence type="ECO:0000256" key="6">
    <source>
        <dbReference type="ARBA" id="ARBA00058362"/>
    </source>
</evidence>
<dbReference type="AlphaFoldDB" id="A0A2C9D0I4"/>
<keyword evidence="2" id="KW-0369">Histidine metabolism</keyword>
<comment type="pathway">
    <text evidence="7">Amino-acid degradation; L-histidine degradation into L-glutamate [regulation].</text>
</comment>
<evidence type="ECO:0000256" key="4">
    <source>
        <dbReference type="ARBA" id="ARBA00023125"/>
    </source>
</evidence>
<dbReference type="RefSeq" id="WP_099553444.1">
    <property type="nucleotide sequence ID" value="NZ_LT960614.1"/>
</dbReference>
<evidence type="ECO:0000313" key="11">
    <source>
        <dbReference type="EMBL" id="SON53678.1"/>
    </source>
</evidence>
<dbReference type="CDD" id="cd07377">
    <property type="entry name" value="WHTH_GntR"/>
    <property type="match status" value="1"/>
</dbReference>
<dbReference type="FunFam" id="1.10.10.10:FF:000079">
    <property type="entry name" value="GntR family transcriptional regulator"/>
    <property type="match status" value="1"/>
</dbReference>
<evidence type="ECO:0000256" key="7">
    <source>
        <dbReference type="ARBA" id="ARBA00060686"/>
    </source>
</evidence>
<dbReference type="InterPro" id="IPR011663">
    <property type="entry name" value="UTRA"/>
</dbReference>
<dbReference type="KEGG" id="hdi:HDIA_0137"/>
<dbReference type="Pfam" id="PF07702">
    <property type="entry name" value="UTRA"/>
    <property type="match status" value="1"/>
</dbReference>
<dbReference type="PROSITE" id="PS50949">
    <property type="entry name" value="HTH_GNTR"/>
    <property type="match status" value="1"/>
</dbReference>
<keyword evidence="5" id="KW-0804">Transcription</keyword>
<evidence type="ECO:0000256" key="9">
    <source>
        <dbReference type="NCBIfam" id="TIGR02018"/>
    </source>
</evidence>
<proteinExistence type="predicted"/>
<dbReference type="PANTHER" id="PTHR44846:SF16">
    <property type="entry name" value="TRANSCRIPTIONAL REGULATOR PHNF-RELATED"/>
    <property type="match status" value="1"/>
</dbReference>
<feature type="domain" description="HTH gntR-type" evidence="10">
    <location>
        <begin position="21"/>
        <end position="89"/>
    </location>
</feature>
<dbReference type="SUPFAM" id="SSF64288">
    <property type="entry name" value="Chorismate lyase-like"/>
    <property type="match status" value="1"/>
</dbReference>
<protein>
    <recommendedName>
        <fullName evidence="8 9">Histidine utilization repressor</fullName>
    </recommendedName>
</protein>
<dbReference type="InterPro" id="IPR050679">
    <property type="entry name" value="Bact_HTH_transcr_reg"/>
</dbReference>
<dbReference type="GO" id="GO:0003677">
    <property type="term" value="F:DNA binding"/>
    <property type="evidence" value="ECO:0007669"/>
    <property type="project" value="UniProtKB-UniRule"/>
</dbReference>
<accession>A0A2C9D0I4</accession>
<dbReference type="Proteomes" id="UP000223606">
    <property type="component" value="Chromosome 1"/>
</dbReference>
<evidence type="ECO:0000313" key="12">
    <source>
        <dbReference type="Proteomes" id="UP000223606"/>
    </source>
</evidence>
<evidence type="ECO:0000256" key="8">
    <source>
        <dbReference type="ARBA" id="ARBA00071620"/>
    </source>
</evidence>
<dbReference type="InterPro" id="IPR000524">
    <property type="entry name" value="Tscrpt_reg_HTH_GntR"/>
</dbReference>
<evidence type="ECO:0000256" key="1">
    <source>
        <dbReference type="ARBA" id="ARBA00022491"/>
    </source>
</evidence>
<dbReference type="SUPFAM" id="SSF46785">
    <property type="entry name" value="Winged helix' DNA-binding domain"/>
    <property type="match status" value="1"/>
</dbReference>
<comment type="function">
    <text evidence="6">Repressor which binds to the hutP region in the histidine utilization (hut) operon. It blocks the expression of all the hut genes in the absence of inducer.</text>
</comment>
<evidence type="ECO:0000256" key="2">
    <source>
        <dbReference type="ARBA" id="ARBA00022808"/>
    </source>
</evidence>
<keyword evidence="1" id="KW-0678">Repressor</keyword>
<organism evidence="11 12">
    <name type="scientific">Hartmannibacter diazotrophicus</name>
    <dbReference type="NCBI Taxonomy" id="1482074"/>
    <lineage>
        <taxon>Bacteria</taxon>
        <taxon>Pseudomonadati</taxon>
        <taxon>Pseudomonadota</taxon>
        <taxon>Alphaproteobacteria</taxon>
        <taxon>Hyphomicrobiales</taxon>
        <taxon>Pleomorphomonadaceae</taxon>
        <taxon>Hartmannibacter</taxon>
    </lineage>
</organism>
<name>A0A2C9D0I4_9HYPH</name>
<dbReference type="PANTHER" id="PTHR44846">
    <property type="entry name" value="MANNOSYL-D-GLYCERATE TRANSPORT/METABOLISM SYSTEM REPRESSOR MNGR-RELATED"/>
    <property type="match status" value="1"/>
</dbReference>
<dbReference type="Gene3D" id="3.40.1410.10">
    <property type="entry name" value="Chorismate lyase-like"/>
    <property type="match status" value="1"/>
</dbReference>
<dbReference type="SMART" id="SM00866">
    <property type="entry name" value="UTRA"/>
    <property type="match status" value="1"/>
</dbReference>
<dbReference type="Gene3D" id="1.10.10.10">
    <property type="entry name" value="Winged helix-like DNA-binding domain superfamily/Winged helix DNA-binding domain"/>
    <property type="match status" value="1"/>
</dbReference>
<keyword evidence="3" id="KW-0805">Transcription regulation</keyword>
<evidence type="ECO:0000256" key="3">
    <source>
        <dbReference type="ARBA" id="ARBA00023015"/>
    </source>
</evidence>
<dbReference type="GO" id="GO:0045892">
    <property type="term" value="P:negative regulation of DNA-templated transcription"/>
    <property type="evidence" value="ECO:0007669"/>
    <property type="project" value="UniProtKB-UniRule"/>
</dbReference>
<sequence>MDPRLLSGQNEAPERAAAAPEPIYLGLKRSIRARIEKGEWAPGARVPSENELVADFGVSRMTANRALKELAADGLIVRVKGAGSFVADRKGHSALFEVRNIASEIAARGHDHRADVVSLAEVPATPDIADRMELDIGAPVFHSLLVHFENDVPVQIEDRHVVPASAPDYLEQDFSSVTPNAYLSEVAPLSRAEHIVEAVLPQPWESRLLAVARSEPCLLVHRRTFAGPRIVSVARLLYPGSRYRLEGHFSGGSGG</sequence>
<dbReference type="GO" id="GO:0006547">
    <property type="term" value="P:L-histidine metabolic process"/>
    <property type="evidence" value="ECO:0007669"/>
    <property type="project" value="UniProtKB-UniRule"/>
</dbReference>
<dbReference type="InterPro" id="IPR028978">
    <property type="entry name" value="Chorismate_lyase_/UTRA_dom_sf"/>
</dbReference>
<dbReference type="FunFam" id="3.40.1410.10:FF:000004">
    <property type="entry name" value="Histidine utilization repressor"/>
    <property type="match status" value="1"/>
</dbReference>
<reference evidence="12" key="1">
    <citation type="submission" date="2017-09" db="EMBL/GenBank/DDBJ databases">
        <title>Genome sequence of Nannocystis excedens DSM 71.</title>
        <authorList>
            <person name="Blom J."/>
        </authorList>
    </citation>
    <scope>NUCLEOTIDE SEQUENCE [LARGE SCALE GENOMIC DNA]</scope>
    <source>
        <strain evidence="12">type strain: E19</strain>
    </source>
</reference>
<gene>
    <name evidence="11" type="primary">yvoA_1</name>
    <name evidence="11" type="ORF">HDIA_0137</name>
</gene>
<keyword evidence="12" id="KW-1185">Reference proteome</keyword>
<dbReference type="InterPro" id="IPR036388">
    <property type="entry name" value="WH-like_DNA-bd_sf"/>
</dbReference>
<dbReference type="OrthoDB" id="9808698at2"/>
<evidence type="ECO:0000256" key="5">
    <source>
        <dbReference type="ARBA" id="ARBA00023163"/>
    </source>
</evidence>
<dbReference type="Pfam" id="PF00392">
    <property type="entry name" value="GntR"/>
    <property type="match status" value="1"/>
</dbReference>
<dbReference type="InterPro" id="IPR036390">
    <property type="entry name" value="WH_DNA-bd_sf"/>
</dbReference>
<dbReference type="GO" id="GO:0003700">
    <property type="term" value="F:DNA-binding transcription factor activity"/>
    <property type="evidence" value="ECO:0007669"/>
    <property type="project" value="UniProtKB-UniRule"/>
</dbReference>
<dbReference type="PRINTS" id="PR00035">
    <property type="entry name" value="HTHGNTR"/>
</dbReference>
<dbReference type="EMBL" id="LT960614">
    <property type="protein sequence ID" value="SON53678.1"/>
    <property type="molecule type" value="Genomic_DNA"/>
</dbReference>
<dbReference type="InterPro" id="IPR010248">
    <property type="entry name" value="His_ut_repres"/>
</dbReference>
<keyword evidence="4" id="KW-0238">DNA-binding</keyword>
<dbReference type="SMART" id="SM00345">
    <property type="entry name" value="HTH_GNTR"/>
    <property type="match status" value="1"/>
</dbReference>
<evidence type="ECO:0000259" key="10">
    <source>
        <dbReference type="PROSITE" id="PS50949"/>
    </source>
</evidence>
<dbReference type="NCBIfam" id="TIGR02018">
    <property type="entry name" value="his_ut_repres"/>
    <property type="match status" value="1"/>
</dbReference>